<sequence length="190" mass="21981">MADPPRGTREPRVTDHSPAILASRIHTPGCPWSWTFDCEDDLSLLREEDEEAAEMLDAKVRWAFEKGLPPTENSNRHDRRRVTHRCPVGDRVLELDDNGFTDDRPMPWAGELYAESHDCRTLYRLYFVERRAEWAGETDEIVASGLGSKPVAEDASWTSDDQTRTIRDAMHSGIERCVNVRRVWRRWNTT</sequence>
<evidence type="ECO:0000256" key="1">
    <source>
        <dbReference type="SAM" id="MobiDB-lite"/>
    </source>
</evidence>
<dbReference type="EMBL" id="BAABFR010000112">
    <property type="protein sequence ID" value="GAA4403684.1"/>
    <property type="molecule type" value="Genomic_DNA"/>
</dbReference>
<evidence type="ECO:0000313" key="2">
    <source>
        <dbReference type="EMBL" id="GAA4403684.1"/>
    </source>
</evidence>
<protein>
    <submittedName>
        <fullName evidence="2">Uncharacterized protein</fullName>
    </submittedName>
</protein>
<organism evidence="2 3">
    <name type="scientific">Tsukamurella soli</name>
    <dbReference type="NCBI Taxonomy" id="644556"/>
    <lineage>
        <taxon>Bacteria</taxon>
        <taxon>Bacillati</taxon>
        <taxon>Actinomycetota</taxon>
        <taxon>Actinomycetes</taxon>
        <taxon>Mycobacteriales</taxon>
        <taxon>Tsukamurellaceae</taxon>
        <taxon>Tsukamurella</taxon>
    </lineage>
</organism>
<keyword evidence="3" id="KW-1185">Reference proteome</keyword>
<comment type="caution">
    <text evidence="2">The sequence shown here is derived from an EMBL/GenBank/DDBJ whole genome shotgun (WGS) entry which is preliminary data.</text>
</comment>
<evidence type="ECO:0000313" key="3">
    <source>
        <dbReference type="Proteomes" id="UP001500635"/>
    </source>
</evidence>
<proteinExistence type="predicted"/>
<dbReference type="Proteomes" id="UP001500635">
    <property type="component" value="Unassembled WGS sequence"/>
</dbReference>
<feature type="compositionally biased region" description="Basic and acidic residues" evidence="1">
    <location>
        <begin position="1"/>
        <end position="15"/>
    </location>
</feature>
<accession>A0ABP8KBK0</accession>
<reference evidence="3" key="1">
    <citation type="journal article" date="2019" name="Int. J. Syst. Evol. Microbiol.">
        <title>The Global Catalogue of Microorganisms (GCM) 10K type strain sequencing project: providing services to taxonomists for standard genome sequencing and annotation.</title>
        <authorList>
            <consortium name="The Broad Institute Genomics Platform"/>
            <consortium name="The Broad Institute Genome Sequencing Center for Infectious Disease"/>
            <person name="Wu L."/>
            <person name="Ma J."/>
        </authorList>
    </citation>
    <scope>NUCLEOTIDE SEQUENCE [LARGE SCALE GENOMIC DNA]</scope>
    <source>
        <strain evidence="3">JCM 17688</strain>
    </source>
</reference>
<gene>
    <name evidence="2" type="ORF">GCM10023147_45430</name>
</gene>
<name>A0ABP8KBK0_9ACTN</name>
<feature type="region of interest" description="Disordered" evidence="1">
    <location>
        <begin position="1"/>
        <end position="20"/>
    </location>
</feature>